<protein>
    <recommendedName>
        <fullName evidence="3">Tryptophan synthase subunit beta like protein</fullName>
    </recommendedName>
</protein>
<keyword evidence="2" id="KW-1185">Reference proteome</keyword>
<sequence>MLYVERDTNGIITAIHNAPKPNVDEVKHDVDDELLEFLHRTTHVDTRKLLLSLSDMGMIRLVEDLIDLLINKNVILYTELPEYAQEKIRKRKLLRETVSSQTLTVDDIL</sequence>
<dbReference type="RefSeq" id="WP_092119849.1">
    <property type="nucleotide sequence ID" value="NZ_FMXO01000008.1"/>
</dbReference>
<proteinExistence type="predicted"/>
<evidence type="ECO:0008006" key="3">
    <source>
        <dbReference type="Google" id="ProtNLM"/>
    </source>
</evidence>
<dbReference type="OrthoDB" id="8527830at2"/>
<evidence type="ECO:0000313" key="2">
    <source>
        <dbReference type="Proteomes" id="UP000198771"/>
    </source>
</evidence>
<dbReference type="Proteomes" id="UP000198771">
    <property type="component" value="Unassembled WGS sequence"/>
</dbReference>
<accession>A0A1G6CMI7</accession>
<dbReference type="AlphaFoldDB" id="A0A1G6CMI7"/>
<dbReference type="EMBL" id="FMXO01000008">
    <property type="protein sequence ID" value="SDB34074.1"/>
    <property type="molecule type" value="Genomic_DNA"/>
</dbReference>
<reference evidence="1 2" key="1">
    <citation type="submission" date="2016-10" db="EMBL/GenBank/DDBJ databases">
        <authorList>
            <person name="de Groot N.N."/>
        </authorList>
    </citation>
    <scope>NUCLEOTIDE SEQUENCE [LARGE SCALE GENOMIC DNA]</scope>
    <source>
        <strain evidence="1 2">ASO4-2</strain>
    </source>
</reference>
<gene>
    <name evidence="1" type="ORF">SAMN05660653_01640</name>
</gene>
<name>A0A1G6CMI7_9BACT</name>
<organism evidence="1 2">
    <name type="scientific">Desulfonatronum thiosulfatophilum</name>
    <dbReference type="NCBI Taxonomy" id="617002"/>
    <lineage>
        <taxon>Bacteria</taxon>
        <taxon>Pseudomonadati</taxon>
        <taxon>Thermodesulfobacteriota</taxon>
        <taxon>Desulfovibrionia</taxon>
        <taxon>Desulfovibrionales</taxon>
        <taxon>Desulfonatronaceae</taxon>
        <taxon>Desulfonatronum</taxon>
    </lineage>
</organism>
<evidence type="ECO:0000313" key="1">
    <source>
        <dbReference type="EMBL" id="SDB34074.1"/>
    </source>
</evidence>
<dbReference type="STRING" id="617002.SAMN05660653_01640"/>